<feature type="compositionally biased region" description="Low complexity" evidence="1">
    <location>
        <begin position="89"/>
        <end position="99"/>
    </location>
</feature>
<feature type="region of interest" description="Disordered" evidence="1">
    <location>
        <begin position="1"/>
        <end position="33"/>
    </location>
</feature>
<reference evidence="2 3" key="1">
    <citation type="journal article" date="2014" name="Am. J. Bot.">
        <title>Genome assembly and annotation for red clover (Trifolium pratense; Fabaceae).</title>
        <authorList>
            <person name="Istvanek J."/>
            <person name="Jaros M."/>
            <person name="Krenek A."/>
            <person name="Repkova J."/>
        </authorList>
    </citation>
    <scope>NUCLEOTIDE SEQUENCE [LARGE SCALE GENOMIC DNA]</scope>
    <source>
        <strain evidence="3">cv. Tatra</strain>
        <tissue evidence="2">Young leaves</tissue>
    </source>
</reference>
<dbReference type="AlphaFoldDB" id="A0A2K3MLJ8"/>
<feature type="non-terminal residue" evidence="2">
    <location>
        <position position="1"/>
    </location>
</feature>
<feature type="region of interest" description="Disordered" evidence="1">
    <location>
        <begin position="71"/>
        <end position="103"/>
    </location>
</feature>
<feature type="non-terminal residue" evidence="2">
    <location>
        <position position="278"/>
    </location>
</feature>
<evidence type="ECO:0000256" key="1">
    <source>
        <dbReference type="SAM" id="MobiDB-lite"/>
    </source>
</evidence>
<dbReference type="Proteomes" id="UP000236291">
    <property type="component" value="Unassembled WGS sequence"/>
</dbReference>
<gene>
    <name evidence="2" type="ORF">L195_g047820</name>
</gene>
<comment type="caution">
    <text evidence="2">The sequence shown here is derived from an EMBL/GenBank/DDBJ whole genome shotgun (WGS) entry which is preliminary data.</text>
</comment>
<dbReference type="EMBL" id="ASHM01067088">
    <property type="protein sequence ID" value="PNX91687.1"/>
    <property type="molecule type" value="Genomic_DNA"/>
</dbReference>
<protein>
    <submittedName>
        <fullName evidence="2">Uncharacterized protein</fullName>
    </submittedName>
</protein>
<sequence>KMVRPPPQNASTSNLSTSAGASSNNAGLEGQPQAFSSDAAFDSTIGTTNPTFHANTFGGHNYASIGSTQVTHVSNPTNLNSQGNPNDGRSPPRSPFSFPTNLGFGMPTTLMENLFSNQHMESPPRFSPSTSDVGNSGTVLNPLINNTNDSYQLLAGQMSRIADFFGAPPVRNQPFRPIQNQIPVQHQSMPEYNGYNVSHTNPPVRVREEPHVQMGMPHVPNPGVTLVHRNQDADEVVRNVQQDNCDGQNNLANMVETILAQNGLNVGLYRPNFVSAFS</sequence>
<organism evidence="2 3">
    <name type="scientific">Trifolium pratense</name>
    <name type="common">Red clover</name>
    <dbReference type="NCBI Taxonomy" id="57577"/>
    <lineage>
        <taxon>Eukaryota</taxon>
        <taxon>Viridiplantae</taxon>
        <taxon>Streptophyta</taxon>
        <taxon>Embryophyta</taxon>
        <taxon>Tracheophyta</taxon>
        <taxon>Spermatophyta</taxon>
        <taxon>Magnoliopsida</taxon>
        <taxon>eudicotyledons</taxon>
        <taxon>Gunneridae</taxon>
        <taxon>Pentapetalae</taxon>
        <taxon>rosids</taxon>
        <taxon>fabids</taxon>
        <taxon>Fabales</taxon>
        <taxon>Fabaceae</taxon>
        <taxon>Papilionoideae</taxon>
        <taxon>50 kb inversion clade</taxon>
        <taxon>NPAAA clade</taxon>
        <taxon>Hologalegina</taxon>
        <taxon>IRL clade</taxon>
        <taxon>Trifolieae</taxon>
        <taxon>Trifolium</taxon>
    </lineage>
</organism>
<name>A0A2K3MLJ8_TRIPR</name>
<proteinExistence type="predicted"/>
<feature type="compositionally biased region" description="Polar residues" evidence="1">
    <location>
        <begin position="71"/>
        <end position="87"/>
    </location>
</feature>
<reference evidence="2 3" key="2">
    <citation type="journal article" date="2017" name="Front. Plant Sci.">
        <title>Gene Classification and Mining of Molecular Markers Useful in Red Clover (Trifolium pratense) Breeding.</title>
        <authorList>
            <person name="Istvanek J."/>
            <person name="Dluhosova J."/>
            <person name="Dluhos P."/>
            <person name="Patkova L."/>
            <person name="Nedelnik J."/>
            <person name="Repkova J."/>
        </authorList>
    </citation>
    <scope>NUCLEOTIDE SEQUENCE [LARGE SCALE GENOMIC DNA]</scope>
    <source>
        <strain evidence="3">cv. Tatra</strain>
        <tissue evidence="2">Young leaves</tissue>
    </source>
</reference>
<accession>A0A2K3MLJ8</accession>
<feature type="compositionally biased region" description="Low complexity" evidence="1">
    <location>
        <begin position="9"/>
        <end position="28"/>
    </location>
</feature>
<evidence type="ECO:0000313" key="3">
    <source>
        <dbReference type="Proteomes" id="UP000236291"/>
    </source>
</evidence>
<evidence type="ECO:0000313" key="2">
    <source>
        <dbReference type="EMBL" id="PNX91687.1"/>
    </source>
</evidence>